<dbReference type="InterPro" id="IPR007421">
    <property type="entry name" value="Schlafen_AlbA_2_dom"/>
</dbReference>
<sequence>MNIKELENIINSSEHENEYWDFKKEWYEKNKKDELLRDIISFANTVHHEDCYLIIGVSDDKK</sequence>
<dbReference type="InterPro" id="IPR038461">
    <property type="entry name" value="Schlafen_AlbA_2_dom_sf"/>
</dbReference>
<organism evidence="2 3">
    <name type="scientific">Candidatus Gallilactobacillus intestinavium</name>
    <dbReference type="NCBI Taxonomy" id="2840838"/>
    <lineage>
        <taxon>Bacteria</taxon>
        <taxon>Bacillati</taxon>
        <taxon>Bacillota</taxon>
        <taxon>Bacilli</taxon>
        <taxon>Lactobacillales</taxon>
        <taxon>Lactobacillaceae</taxon>
        <taxon>Lactobacillaceae incertae sedis</taxon>
        <taxon>Candidatus Gallilactobacillus</taxon>
    </lineage>
</organism>
<dbReference type="Pfam" id="PF04326">
    <property type="entry name" value="SLFN_AlbA_2"/>
    <property type="match status" value="1"/>
</dbReference>
<feature type="domain" description="Schlafen AlbA-2" evidence="1">
    <location>
        <begin position="16"/>
        <end position="62"/>
    </location>
</feature>
<dbReference type="Proteomes" id="UP000823614">
    <property type="component" value="Unassembled WGS sequence"/>
</dbReference>
<comment type="caution">
    <text evidence="2">The sequence shown here is derived from an EMBL/GenBank/DDBJ whole genome shotgun (WGS) entry which is preliminary data.</text>
</comment>
<evidence type="ECO:0000313" key="3">
    <source>
        <dbReference type="Proteomes" id="UP000823614"/>
    </source>
</evidence>
<dbReference type="AlphaFoldDB" id="A0A9D9E551"/>
<reference evidence="2" key="2">
    <citation type="journal article" date="2021" name="PeerJ">
        <title>Extensive microbial diversity within the chicken gut microbiome revealed by metagenomics and culture.</title>
        <authorList>
            <person name="Gilroy R."/>
            <person name="Ravi A."/>
            <person name="Getino M."/>
            <person name="Pursley I."/>
            <person name="Horton D.L."/>
            <person name="Alikhan N.F."/>
            <person name="Baker D."/>
            <person name="Gharbi K."/>
            <person name="Hall N."/>
            <person name="Watson M."/>
            <person name="Adriaenssens E.M."/>
            <person name="Foster-Nyarko E."/>
            <person name="Jarju S."/>
            <person name="Secka A."/>
            <person name="Antonio M."/>
            <person name="Oren A."/>
            <person name="Chaudhuri R.R."/>
            <person name="La Ragione R."/>
            <person name="Hildebrand F."/>
            <person name="Pallen M.J."/>
        </authorList>
    </citation>
    <scope>NUCLEOTIDE SEQUENCE</scope>
    <source>
        <strain evidence="2">C6-149</strain>
    </source>
</reference>
<accession>A0A9D9E551</accession>
<dbReference type="Gene3D" id="3.30.950.30">
    <property type="entry name" value="Schlafen, AAA domain"/>
    <property type="match status" value="1"/>
</dbReference>
<reference evidence="2" key="1">
    <citation type="submission" date="2020-10" db="EMBL/GenBank/DDBJ databases">
        <authorList>
            <person name="Gilroy R."/>
        </authorList>
    </citation>
    <scope>NUCLEOTIDE SEQUENCE</scope>
    <source>
        <strain evidence="2">C6-149</strain>
    </source>
</reference>
<evidence type="ECO:0000313" key="2">
    <source>
        <dbReference type="EMBL" id="MBO8441582.1"/>
    </source>
</evidence>
<protein>
    <submittedName>
        <fullName evidence="2">DNA binding domain-containing protein</fullName>
    </submittedName>
</protein>
<proteinExistence type="predicted"/>
<name>A0A9D9E551_9LACO</name>
<gene>
    <name evidence="2" type="ORF">IAA89_03945</name>
</gene>
<evidence type="ECO:0000259" key="1">
    <source>
        <dbReference type="Pfam" id="PF04326"/>
    </source>
</evidence>
<dbReference type="EMBL" id="JADIMP010000062">
    <property type="protein sequence ID" value="MBO8441582.1"/>
    <property type="molecule type" value="Genomic_DNA"/>
</dbReference>